<gene>
    <name evidence="1" type="ORF">RFI_02252</name>
</gene>
<accession>X6P8G1</accession>
<evidence type="ECO:0000313" key="2">
    <source>
        <dbReference type="Proteomes" id="UP000023152"/>
    </source>
</evidence>
<sequence length="360" mass="41472">MIRNNQGFDNELNDEYSRGDEINAISGSAPPPVMGTGDVLEDDKIKSEGSAIHNGSNKPRINANTNIVSTPLDNLYLTPGPGSNITMTPQSDYGGVPTSRNALRRNDDQMNITVDKYGDIIEFPHMSHGYNRTQDMSEDMDMHTSKENNKSSKSKFPHLTEKEVKDVLAQLELQPDRLRDIQSGEPTTKNFRQVWSCVRPIVCHKSNTPFYAQCSTAKLGYCTWCKNLRRGNQKQGSVCMSCGERLTAKYHRWYPELVRLEPLQKTRNKDMYRKYKPLLEQFNITWHDEKGLDFVVNHYMLLKIWVSDEKFDIRSMHLERTYMVGVFAGREFNTGALARKLLREGCKLEMFRADFPEYFE</sequence>
<comment type="caution">
    <text evidence="1">The sequence shown here is derived from an EMBL/GenBank/DDBJ whole genome shotgun (WGS) entry which is preliminary data.</text>
</comment>
<organism evidence="1 2">
    <name type="scientific">Reticulomyxa filosa</name>
    <dbReference type="NCBI Taxonomy" id="46433"/>
    <lineage>
        <taxon>Eukaryota</taxon>
        <taxon>Sar</taxon>
        <taxon>Rhizaria</taxon>
        <taxon>Retaria</taxon>
        <taxon>Foraminifera</taxon>
        <taxon>Monothalamids</taxon>
        <taxon>Reticulomyxidae</taxon>
        <taxon>Reticulomyxa</taxon>
    </lineage>
</organism>
<dbReference type="AlphaFoldDB" id="X6P8G1"/>
<dbReference type="EMBL" id="ASPP01002241">
    <property type="protein sequence ID" value="ETO34835.1"/>
    <property type="molecule type" value="Genomic_DNA"/>
</dbReference>
<feature type="non-terminal residue" evidence="1">
    <location>
        <position position="360"/>
    </location>
</feature>
<evidence type="ECO:0000313" key="1">
    <source>
        <dbReference type="EMBL" id="ETO34835.1"/>
    </source>
</evidence>
<protein>
    <submittedName>
        <fullName evidence="1">Uncharacterized protein</fullName>
    </submittedName>
</protein>
<keyword evidence="2" id="KW-1185">Reference proteome</keyword>
<proteinExistence type="predicted"/>
<name>X6P8G1_RETFI</name>
<reference evidence="1 2" key="1">
    <citation type="journal article" date="2013" name="Curr. Biol.">
        <title>The Genome of the Foraminiferan Reticulomyxa filosa.</title>
        <authorList>
            <person name="Glockner G."/>
            <person name="Hulsmann N."/>
            <person name="Schleicher M."/>
            <person name="Noegel A.A."/>
            <person name="Eichinger L."/>
            <person name="Gallinger C."/>
            <person name="Pawlowski J."/>
            <person name="Sierra R."/>
            <person name="Euteneuer U."/>
            <person name="Pillet L."/>
            <person name="Moustafa A."/>
            <person name="Platzer M."/>
            <person name="Groth M."/>
            <person name="Szafranski K."/>
            <person name="Schliwa M."/>
        </authorList>
    </citation>
    <scope>NUCLEOTIDE SEQUENCE [LARGE SCALE GENOMIC DNA]</scope>
</reference>
<dbReference type="Proteomes" id="UP000023152">
    <property type="component" value="Unassembled WGS sequence"/>
</dbReference>